<reference evidence="2 3" key="1">
    <citation type="submission" date="2024-09" db="EMBL/GenBank/DDBJ databases">
        <authorList>
            <person name="Sun Q."/>
            <person name="Mori K."/>
        </authorList>
    </citation>
    <scope>NUCLEOTIDE SEQUENCE [LARGE SCALE GENOMIC DNA]</scope>
    <source>
        <strain evidence="2 3">CCM 7468</strain>
    </source>
</reference>
<evidence type="ECO:0000313" key="3">
    <source>
        <dbReference type="Proteomes" id="UP001589789"/>
    </source>
</evidence>
<keyword evidence="1" id="KW-0812">Transmembrane</keyword>
<feature type="transmembrane region" description="Helical" evidence="1">
    <location>
        <begin position="81"/>
        <end position="101"/>
    </location>
</feature>
<evidence type="ECO:0000256" key="1">
    <source>
        <dbReference type="SAM" id="Phobius"/>
    </source>
</evidence>
<keyword evidence="1" id="KW-0472">Membrane</keyword>
<evidence type="ECO:0000313" key="2">
    <source>
        <dbReference type="EMBL" id="MFC0387664.1"/>
    </source>
</evidence>
<accession>A0ABV6IVM2</accession>
<feature type="transmembrane region" description="Helical" evidence="1">
    <location>
        <begin position="107"/>
        <end position="134"/>
    </location>
</feature>
<sequence length="145" mass="15057">MTRTITSLVSGILFGLGLVISQMVNPQKVLAFLDIMGNWDPSLAYVMGAAIPVAALGFALAKRRKTPFYAASYSGPTKTGVDGRLVVGSIMFGAGWGLAGFCPGPVLASFLLAGTPVVVFLVTMLIGMAAFSVVDHHLPSQSKPA</sequence>
<dbReference type="EMBL" id="JBHLVZ010000069">
    <property type="protein sequence ID" value="MFC0387664.1"/>
    <property type="molecule type" value="Genomic_DNA"/>
</dbReference>
<dbReference type="Proteomes" id="UP001589789">
    <property type="component" value="Unassembled WGS sequence"/>
</dbReference>
<proteinExistence type="predicted"/>
<keyword evidence="3" id="KW-1185">Reference proteome</keyword>
<keyword evidence="1" id="KW-1133">Transmembrane helix</keyword>
<organism evidence="2 3">
    <name type="scientific">Muricoccus vinaceus</name>
    <dbReference type="NCBI Taxonomy" id="424704"/>
    <lineage>
        <taxon>Bacteria</taxon>
        <taxon>Pseudomonadati</taxon>
        <taxon>Pseudomonadota</taxon>
        <taxon>Alphaproteobacteria</taxon>
        <taxon>Acetobacterales</taxon>
        <taxon>Roseomonadaceae</taxon>
        <taxon>Muricoccus</taxon>
    </lineage>
</organism>
<comment type="caution">
    <text evidence="2">The sequence shown here is derived from an EMBL/GenBank/DDBJ whole genome shotgun (WGS) entry which is preliminary data.</text>
</comment>
<gene>
    <name evidence="2" type="ORF">ACFFIC_19260</name>
</gene>
<feature type="transmembrane region" description="Helical" evidence="1">
    <location>
        <begin position="42"/>
        <end position="61"/>
    </location>
</feature>
<protein>
    <submittedName>
        <fullName evidence="2">DUF6691 family protein</fullName>
    </submittedName>
</protein>
<dbReference type="Pfam" id="PF20398">
    <property type="entry name" value="DUF6691"/>
    <property type="match status" value="1"/>
</dbReference>
<dbReference type="InterPro" id="IPR046513">
    <property type="entry name" value="DUF6691"/>
</dbReference>
<name>A0ABV6IVM2_9PROT</name>
<dbReference type="RefSeq" id="WP_377053336.1">
    <property type="nucleotide sequence ID" value="NZ_JBHLVZ010000069.1"/>
</dbReference>